<dbReference type="InterPro" id="IPR051393">
    <property type="entry name" value="ABC_transporter_permease"/>
</dbReference>
<name>A0A4V3B3I1_KOCRO</name>
<feature type="transmembrane region" description="Helical" evidence="7">
    <location>
        <begin position="127"/>
        <end position="149"/>
    </location>
</feature>
<feature type="transmembrane region" description="Helical" evidence="7">
    <location>
        <begin position="91"/>
        <end position="115"/>
    </location>
</feature>
<reference evidence="10 11" key="1">
    <citation type="submission" date="2019-03" db="EMBL/GenBank/DDBJ databases">
        <title>Genome Sequencing and Assembly of Various Microbes Isolated from Partially Reclaimed Soil and Acid Mine Drainage (AMD) Site.</title>
        <authorList>
            <person name="Steinbock B."/>
            <person name="Bechtold R."/>
            <person name="Sevigny J.L."/>
            <person name="Thomas D."/>
            <person name="Cuthill L.R."/>
            <person name="Aveiro Johannsen E.J."/>
            <person name="Thomas K."/>
            <person name="Ghosh A."/>
        </authorList>
    </citation>
    <scope>NUCLEOTIDE SEQUENCE [LARGE SCALE GENOMIC DNA]</scope>
    <source>
        <strain evidence="10 11">S-A3</strain>
    </source>
</reference>
<keyword evidence="2 7" id="KW-0813">Transport</keyword>
<dbReference type="InterPro" id="IPR000515">
    <property type="entry name" value="MetI-like"/>
</dbReference>
<dbReference type="PROSITE" id="PS50928">
    <property type="entry name" value="ABC_TM1"/>
    <property type="match status" value="1"/>
</dbReference>
<dbReference type="GeneID" id="64346970"/>
<dbReference type="Proteomes" id="UP000295163">
    <property type="component" value="Unassembled WGS sequence"/>
</dbReference>
<dbReference type="GO" id="GO:0005886">
    <property type="term" value="C:plasma membrane"/>
    <property type="evidence" value="ECO:0007669"/>
    <property type="project" value="UniProtKB-SubCell"/>
</dbReference>
<evidence type="ECO:0000256" key="5">
    <source>
        <dbReference type="ARBA" id="ARBA00022989"/>
    </source>
</evidence>
<dbReference type="PANTHER" id="PTHR30193:SF37">
    <property type="entry name" value="INNER MEMBRANE ABC TRANSPORTER PERMEASE PROTEIN YCJO"/>
    <property type="match status" value="1"/>
</dbReference>
<feature type="transmembrane region" description="Helical" evidence="7">
    <location>
        <begin position="232"/>
        <end position="252"/>
    </location>
</feature>
<keyword evidence="6 7" id="KW-0472">Membrane</keyword>
<feature type="transmembrane region" description="Helical" evidence="7">
    <location>
        <begin position="32"/>
        <end position="62"/>
    </location>
</feature>
<protein>
    <submittedName>
        <fullName evidence="10">Sugar ABC transporter permease</fullName>
    </submittedName>
</protein>
<comment type="subcellular location">
    <subcellularLocation>
        <location evidence="1 7">Cell membrane</location>
        <topology evidence="1 7">Multi-pass membrane protein</topology>
    </subcellularLocation>
</comment>
<keyword evidence="3" id="KW-1003">Cell membrane</keyword>
<evidence type="ECO:0000256" key="7">
    <source>
        <dbReference type="RuleBase" id="RU363032"/>
    </source>
</evidence>
<evidence type="ECO:0000313" key="11">
    <source>
        <dbReference type="Proteomes" id="UP000295163"/>
    </source>
</evidence>
<evidence type="ECO:0000259" key="9">
    <source>
        <dbReference type="PROSITE" id="PS50928"/>
    </source>
</evidence>
<organism evidence="10 11">
    <name type="scientific">Kocuria rosea</name>
    <name type="common">Deinococcus erythromyxa</name>
    <name type="synonym">Micrococcus rubens</name>
    <dbReference type="NCBI Taxonomy" id="1275"/>
    <lineage>
        <taxon>Bacteria</taxon>
        <taxon>Bacillati</taxon>
        <taxon>Actinomycetota</taxon>
        <taxon>Actinomycetes</taxon>
        <taxon>Micrococcales</taxon>
        <taxon>Micrococcaceae</taxon>
        <taxon>Kocuria</taxon>
    </lineage>
</organism>
<keyword evidence="5 7" id="KW-1133">Transmembrane helix</keyword>
<evidence type="ECO:0000256" key="4">
    <source>
        <dbReference type="ARBA" id="ARBA00022692"/>
    </source>
</evidence>
<dbReference type="SUPFAM" id="SSF161098">
    <property type="entry name" value="MetI-like"/>
    <property type="match status" value="1"/>
</dbReference>
<dbReference type="Pfam" id="PF00528">
    <property type="entry name" value="BPD_transp_1"/>
    <property type="match status" value="1"/>
</dbReference>
<dbReference type="EMBL" id="SMZT01000002">
    <property type="protein sequence ID" value="TDL44630.1"/>
    <property type="molecule type" value="Genomic_DNA"/>
</dbReference>
<dbReference type="RefSeq" id="WP_133409708.1">
    <property type="nucleotide sequence ID" value="NZ_SMZT01000002.1"/>
</dbReference>
<comment type="caution">
    <text evidence="10">The sequence shown here is derived from an EMBL/GenBank/DDBJ whole genome shotgun (WGS) entry which is preliminary data.</text>
</comment>
<dbReference type="GO" id="GO:0055085">
    <property type="term" value="P:transmembrane transport"/>
    <property type="evidence" value="ECO:0007669"/>
    <property type="project" value="InterPro"/>
</dbReference>
<evidence type="ECO:0000256" key="1">
    <source>
        <dbReference type="ARBA" id="ARBA00004651"/>
    </source>
</evidence>
<accession>A0A4V3B3I1</accession>
<dbReference type="PANTHER" id="PTHR30193">
    <property type="entry name" value="ABC TRANSPORTER PERMEASE PROTEIN"/>
    <property type="match status" value="1"/>
</dbReference>
<proteinExistence type="inferred from homology"/>
<evidence type="ECO:0000256" key="3">
    <source>
        <dbReference type="ARBA" id="ARBA00022475"/>
    </source>
</evidence>
<feature type="transmembrane region" description="Helical" evidence="7">
    <location>
        <begin position="287"/>
        <end position="306"/>
    </location>
</feature>
<sequence>MTTIAPAPDVARTTVSAPAPSPRRTRSRAEKWMTVVFLAPTVIGMGVFTVLPILASVVLAFFQWDIISAPEFVGLRNFTELVTDRTVRVSFLNTIVFVVVAVALQLSLAMTLAVLVQGRMPAWLRLFFRSTFFFPLILSAASVSIFMRYMFNEQFGVVNWLLTNVGLPAVPWLTTTTGASLVVVLVYVWQNFGFTFLILLGGIASIPKELYEAADLDGATGWSKFRNVTLPLVSPTLLVASVTAIITALQVFDQPYVLTRGGPGDSTRSAVMVVYQTAFQQLEFGKASAIGLVLMVLIMLVTLAQFRLSRRYVHYQ</sequence>
<evidence type="ECO:0000256" key="6">
    <source>
        <dbReference type="ARBA" id="ARBA00023136"/>
    </source>
</evidence>
<dbReference type="InterPro" id="IPR035906">
    <property type="entry name" value="MetI-like_sf"/>
</dbReference>
<dbReference type="Gene3D" id="1.10.3720.10">
    <property type="entry name" value="MetI-like"/>
    <property type="match status" value="1"/>
</dbReference>
<dbReference type="CDD" id="cd06261">
    <property type="entry name" value="TM_PBP2"/>
    <property type="match status" value="1"/>
</dbReference>
<feature type="transmembrane region" description="Helical" evidence="7">
    <location>
        <begin position="169"/>
        <end position="189"/>
    </location>
</feature>
<evidence type="ECO:0000313" key="10">
    <source>
        <dbReference type="EMBL" id="TDL44630.1"/>
    </source>
</evidence>
<dbReference type="AlphaFoldDB" id="A0A4V3B3I1"/>
<evidence type="ECO:0000256" key="2">
    <source>
        <dbReference type="ARBA" id="ARBA00022448"/>
    </source>
</evidence>
<gene>
    <name evidence="10" type="ORF">E2R59_06055</name>
</gene>
<comment type="similarity">
    <text evidence="7">Belongs to the binding-protein-dependent transport system permease family.</text>
</comment>
<feature type="region of interest" description="Disordered" evidence="8">
    <location>
        <begin position="1"/>
        <end position="26"/>
    </location>
</feature>
<feature type="domain" description="ABC transmembrane type-1" evidence="9">
    <location>
        <begin position="91"/>
        <end position="305"/>
    </location>
</feature>
<keyword evidence="4 7" id="KW-0812">Transmembrane</keyword>
<evidence type="ECO:0000256" key="8">
    <source>
        <dbReference type="SAM" id="MobiDB-lite"/>
    </source>
</evidence>